<dbReference type="Proteomes" id="UP000187266">
    <property type="component" value="Chromosome"/>
</dbReference>
<protein>
    <submittedName>
        <fullName evidence="12">Potassium transporter</fullName>
    </submittedName>
</protein>
<sequence>MEGFLLQATIYLGAAVISVPIAARLGLGSVLGYLLAGIVIGPALGLVGSEAEGLRHFAEFGVVMMLFLIGLELEPRALWDMRHRLLGLGGLQVTLTMAAVTSGALLLGQPLGGATAIGMIFALSSTAIVLQTLSEKNLMQTPGGRSSFSVLLTQDIAVIPMLVLLPLLATGGGSSSGGGGGGHGAEPAGLPPQVGEVIGEPGTGNARADAAMKLVEELPGWGAALLTMGVILGIILVGTFLTRPVFRYIHAAHLRELNTALALLMVTAIGFSMSLVGLSPALGTFLTGVVLANTEFRHELQADIEPFKGLLLGLFFITVGAGVSFELLREQPVLILSLTLALVAVKGTILYGLGRVFKLRGRNLWLFTLGLAQAGEFGFVLVSFSQQQQVLERSLGELLLLVVAVSMLLTPLLFIVYDRISKRSRDAAGDGGPEAYDTVDAKGSIIIAGVGRFGQIVNRMVRAAGFETTVLDHDLKTIQLMRKFGFKGFFGDPTRPELLHAAGLEEARVLVVALDDPASAVRLVKLARKERPDLHIVARARHRVHAFELYAAGADDIVRELFDSSLRAARYVLENSGLTEYEAAAHQRAFYHHDRAALAELAQLWVPGRPVAENEAYIARSKQLNKEMEADLVAALDDHGRAEERDEDAAIAGPLAGASADGPDTDGRHRRQASRPDTEGHEPGPDPAEMSADVDAARQAEVYAESENEGAAEEDTPADKRSADKAPE</sequence>
<keyword evidence="6" id="KW-0630">Potassium</keyword>
<proteinExistence type="predicted"/>
<evidence type="ECO:0000313" key="13">
    <source>
        <dbReference type="Proteomes" id="UP000187266"/>
    </source>
</evidence>
<evidence type="ECO:0000256" key="7">
    <source>
        <dbReference type="ARBA" id="ARBA00022989"/>
    </source>
</evidence>
<organism evidence="12 13">
    <name type="scientific">Brevirhabdus pacifica</name>
    <dbReference type="NCBI Taxonomy" id="1267768"/>
    <lineage>
        <taxon>Bacteria</taxon>
        <taxon>Pseudomonadati</taxon>
        <taxon>Pseudomonadota</taxon>
        <taxon>Alphaproteobacteria</taxon>
        <taxon>Rhodobacterales</taxon>
        <taxon>Paracoccaceae</taxon>
        <taxon>Brevirhabdus</taxon>
    </lineage>
</organism>
<dbReference type="Pfam" id="PF00999">
    <property type="entry name" value="Na_H_Exchanger"/>
    <property type="match status" value="1"/>
</dbReference>
<dbReference type="PANTHER" id="PTHR46157">
    <property type="entry name" value="K(+) EFFLUX ANTIPORTER 3, CHLOROPLASTIC"/>
    <property type="match status" value="1"/>
</dbReference>
<evidence type="ECO:0000256" key="4">
    <source>
        <dbReference type="ARBA" id="ARBA00022538"/>
    </source>
</evidence>
<evidence type="ECO:0000256" key="3">
    <source>
        <dbReference type="ARBA" id="ARBA00022449"/>
    </source>
</evidence>
<evidence type="ECO:0000256" key="5">
    <source>
        <dbReference type="ARBA" id="ARBA00022692"/>
    </source>
</evidence>
<dbReference type="AlphaFoldDB" id="A0A1U7DKY2"/>
<evidence type="ECO:0000313" key="12">
    <source>
        <dbReference type="EMBL" id="APX90528.1"/>
    </source>
</evidence>
<dbReference type="SUPFAM" id="SSF51735">
    <property type="entry name" value="NAD(P)-binding Rossmann-fold domains"/>
    <property type="match status" value="1"/>
</dbReference>
<dbReference type="GO" id="GO:0005886">
    <property type="term" value="C:plasma membrane"/>
    <property type="evidence" value="ECO:0007669"/>
    <property type="project" value="TreeGrafter"/>
</dbReference>
<dbReference type="OrthoDB" id="9781411at2"/>
<dbReference type="GO" id="GO:0012505">
    <property type="term" value="C:endomembrane system"/>
    <property type="evidence" value="ECO:0007669"/>
    <property type="project" value="UniProtKB-SubCell"/>
</dbReference>
<keyword evidence="8" id="KW-0406">Ion transport</keyword>
<keyword evidence="13" id="KW-1185">Reference proteome</keyword>
<evidence type="ECO:0000256" key="8">
    <source>
        <dbReference type="ARBA" id="ARBA00023065"/>
    </source>
</evidence>
<feature type="compositionally biased region" description="Low complexity" evidence="10">
    <location>
        <begin position="650"/>
        <end position="660"/>
    </location>
</feature>
<dbReference type="GO" id="GO:1902600">
    <property type="term" value="P:proton transmembrane transport"/>
    <property type="evidence" value="ECO:0007669"/>
    <property type="project" value="InterPro"/>
</dbReference>
<dbReference type="InterPro" id="IPR003148">
    <property type="entry name" value="RCK_N"/>
</dbReference>
<keyword evidence="2" id="KW-0813">Transport</keyword>
<reference evidence="12 13" key="1">
    <citation type="submission" date="2017-01" db="EMBL/GenBank/DDBJ databases">
        <title>Genomic analysis of Xuhuaishuia manganoxidans DY6-4.</title>
        <authorList>
            <person name="Wang X."/>
        </authorList>
    </citation>
    <scope>NUCLEOTIDE SEQUENCE [LARGE SCALE GENOMIC DNA]</scope>
    <source>
        <strain evidence="12 13">DY6-4</strain>
    </source>
</reference>
<name>A0A1U7DKY2_9RHOB</name>
<dbReference type="GO" id="GO:0015297">
    <property type="term" value="F:antiporter activity"/>
    <property type="evidence" value="ECO:0007669"/>
    <property type="project" value="UniProtKB-KW"/>
</dbReference>
<dbReference type="InterPro" id="IPR038770">
    <property type="entry name" value="Na+/solute_symporter_sf"/>
</dbReference>
<evidence type="ECO:0000259" key="11">
    <source>
        <dbReference type="PROSITE" id="PS51201"/>
    </source>
</evidence>
<dbReference type="Pfam" id="PF02254">
    <property type="entry name" value="TrkA_N"/>
    <property type="match status" value="1"/>
</dbReference>
<dbReference type="PANTHER" id="PTHR46157:SF4">
    <property type="entry name" value="K(+) EFFLUX ANTIPORTER 3, CHLOROPLASTIC"/>
    <property type="match status" value="1"/>
</dbReference>
<evidence type="ECO:0000256" key="9">
    <source>
        <dbReference type="ARBA" id="ARBA00023136"/>
    </source>
</evidence>
<keyword evidence="3" id="KW-0050">Antiport</keyword>
<keyword evidence="4" id="KW-0633">Potassium transport</keyword>
<keyword evidence="9" id="KW-0472">Membrane</keyword>
<gene>
    <name evidence="12" type="ORF">BV394_13005</name>
</gene>
<dbReference type="RefSeq" id="WP_076980545.1">
    <property type="nucleotide sequence ID" value="NZ_CP019124.1"/>
</dbReference>
<feature type="compositionally biased region" description="Basic and acidic residues" evidence="10">
    <location>
        <begin position="717"/>
        <end position="728"/>
    </location>
</feature>
<dbReference type="FunFam" id="3.40.50.720:FF:000036">
    <property type="entry name" value="Glutathione-regulated potassium-efflux system protein KefB"/>
    <property type="match status" value="1"/>
</dbReference>
<evidence type="ECO:0000256" key="2">
    <source>
        <dbReference type="ARBA" id="ARBA00022448"/>
    </source>
</evidence>
<dbReference type="Gene3D" id="1.20.1530.20">
    <property type="match status" value="2"/>
</dbReference>
<comment type="subcellular location">
    <subcellularLocation>
        <location evidence="1">Endomembrane system</location>
        <topology evidence="1">Multi-pass membrane protein</topology>
    </subcellularLocation>
</comment>
<dbReference type="PROSITE" id="PS51201">
    <property type="entry name" value="RCK_N"/>
    <property type="match status" value="1"/>
</dbReference>
<feature type="compositionally biased region" description="Acidic residues" evidence="10">
    <location>
        <begin position="704"/>
        <end position="716"/>
    </location>
</feature>
<accession>A0A1U7DKY2</accession>
<dbReference type="EMBL" id="CP019124">
    <property type="protein sequence ID" value="APX90528.1"/>
    <property type="molecule type" value="Genomic_DNA"/>
</dbReference>
<evidence type="ECO:0000256" key="1">
    <source>
        <dbReference type="ARBA" id="ARBA00004127"/>
    </source>
</evidence>
<feature type="compositionally biased region" description="Basic and acidic residues" evidence="10">
    <location>
        <begin position="674"/>
        <end position="684"/>
    </location>
</feature>
<dbReference type="Gene3D" id="3.40.50.720">
    <property type="entry name" value="NAD(P)-binding Rossmann-like Domain"/>
    <property type="match status" value="1"/>
</dbReference>
<keyword evidence="5" id="KW-0812">Transmembrane</keyword>
<dbReference type="STRING" id="1267768.BV394_13005"/>
<keyword evidence="7" id="KW-1133">Transmembrane helix</keyword>
<feature type="domain" description="RCK N-terminal" evidence="11">
    <location>
        <begin position="442"/>
        <end position="559"/>
    </location>
</feature>
<accession>A0A2M9DC53</accession>
<dbReference type="InterPro" id="IPR006153">
    <property type="entry name" value="Cation/H_exchanger_TM"/>
</dbReference>
<evidence type="ECO:0000256" key="10">
    <source>
        <dbReference type="SAM" id="MobiDB-lite"/>
    </source>
</evidence>
<dbReference type="GO" id="GO:0006813">
    <property type="term" value="P:potassium ion transport"/>
    <property type="evidence" value="ECO:0007669"/>
    <property type="project" value="UniProtKB-KW"/>
</dbReference>
<evidence type="ECO:0000256" key="6">
    <source>
        <dbReference type="ARBA" id="ARBA00022958"/>
    </source>
</evidence>
<feature type="region of interest" description="Disordered" evidence="10">
    <location>
        <begin position="639"/>
        <end position="728"/>
    </location>
</feature>
<dbReference type="InterPro" id="IPR036291">
    <property type="entry name" value="NAD(P)-bd_dom_sf"/>
</dbReference>